<gene>
    <name evidence="1" type="ORF">ADA01nite_26860</name>
</gene>
<dbReference type="EMBL" id="BJXX01000121">
    <property type="protein sequence ID" value="GEN35226.1"/>
    <property type="molecule type" value="Genomic_DNA"/>
</dbReference>
<accession>A0A511V8F4</accession>
<proteinExistence type="predicted"/>
<keyword evidence="2" id="KW-1185">Reference proteome</keyword>
<organism evidence="1 2">
    <name type="scientific">Aneurinibacillus danicus</name>
    <dbReference type="NCBI Taxonomy" id="267746"/>
    <lineage>
        <taxon>Bacteria</taxon>
        <taxon>Bacillati</taxon>
        <taxon>Bacillota</taxon>
        <taxon>Bacilli</taxon>
        <taxon>Bacillales</taxon>
        <taxon>Paenibacillaceae</taxon>
        <taxon>Aneurinibacillus group</taxon>
        <taxon>Aneurinibacillus</taxon>
    </lineage>
</organism>
<sequence>MRFSGLPLSMHPKHNQVDLTVLATLFTELAQRLHLRPVFVDELASQ</sequence>
<evidence type="ECO:0000313" key="1">
    <source>
        <dbReference type="EMBL" id="GEN35226.1"/>
    </source>
</evidence>
<comment type="caution">
    <text evidence="1">The sequence shown here is derived from an EMBL/GenBank/DDBJ whole genome shotgun (WGS) entry which is preliminary data.</text>
</comment>
<evidence type="ECO:0000313" key="2">
    <source>
        <dbReference type="Proteomes" id="UP000321157"/>
    </source>
</evidence>
<name>A0A511V8F4_9BACL</name>
<reference evidence="1 2" key="1">
    <citation type="submission" date="2019-07" db="EMBL/GenBank/DDBJ databases">
        <title>Whole genome shotgun sequence of Aneurinibacillus danicus NBRC 102444.</title>
        <authorList>
            <person name="Hosoyama A."/>
            <person name="Uohara A."/>
            <person name="Ohji S."/>
            <person name="Ichikawa N."/>
        </authorList>
    </citation>
    <scope>NUCLEOTIDE SEQUENCE [LARGE SCALE GENOMIC DNA]</scope>
    <source>
        <strain evidence="1 2">NBRC 102444</strain>
    </source>
</reference>
<dbReference type="AlphaFoldDB" id="A0A511V8F4"/>
<dbReference type="Proteomes" id="UP000321157">
    <property type="component" value="Unassembled WGS sequence"/>
</dbReference>
<protein>
    <submittedName>
        <fullName evidence="1">Uncharacterized protein</fullName>
    </submittedName>
</protein>